<dbReference type="WBParaSite" id="MhA1_Contig1524.frz3.gene3">
    <property type="protein sequence ID" value="MhA1_Contig1524.frz3.gene3"/>
    <property type="gene ID" value="MhA1_Contig1524.frz3.gene3"/>
</dbReference>
<reference evidence="4" key="1">
    <citation type="submission" date="2016-11" db="UniProtKB">
        <authorList>
            <consortium name="WormBaseParasite"/>
        </authorList>
    </citation>
    <scope>IDENTIFICATION</scope>
</reference>
<evidence type="ECO:0000313" key="3">
    <source>
        <dbReference type="Proteomes" id="UP000095281"/>
    </source>
</evidence>
<proteinExistence type="predicted"/>
<dbReference type="PROSITE" id="PS51257">
    <property type="entry name" value="PROKAR_LIPOPROTEIN"/>
    <property type="match status" value="1"/>
</dbReference>
<organism evidence="3 4">
    <name type="scientific">Meloidogyne hapla</name>
    <name type="common">Root-knot nematode worm</name>
    <dbReference type="NCBI Taxonomy" id="6305"/>
    <lineage>
        <taxon>Eukaryota</taxon>
        <taxon>Metazoa</taxon>
        <taxon>Ecdysozoa</taxon>
        <taxon>Nematoda</taxon>
        <taxon>Chromadorea</taxon>
        <taxon>Rhabditida</taxon>
        <taxon>Tylenchina</taxon>
        <taxon>Tylenchomorpha</taxon>
        <taxon>Tylenchoidea</taxon>
        <taxon>Meloidogynidae</taxon>
        <taxon>Meloidogyninae</taxon>
        <taxon>Meloidogyne</taxon>
    </lineage>
</organism>
<evidence type="ECO:0000313" key="4">
    <source>
        <dbReference type="WBParaSite" id="MhA1_Contig1524.frz3.gene3"/>
    </source>
</evidence>
<keyword evidence="1" id="KW-0175">Coiled coil</keyword>
<accession>A0A1I8B7B2</accession>
<evidence type="ECO:0000256" key="1">
    <source>
        <dbReference type="SAM" id="Coils"/>
    </source>
</evidence>
<keyword evidence="3" id="KW-1185">Reference proteome</keyword>
<dbReference type="Proteomes" id="UP000095281">
    <property type="component" value="Unplaced"/>
</dbReference>
<protein>
    <submittedName>
        <fullName evidence="4">BED-type domain-containing protein</fullName>
    </submittedName>
</protein>
<feature type="region of interest" description="Disordered" evidence="2">
    <location>
        <begin position="94"/>
        <end position="121"/>
    </location>
</feature>
<sequence>MLPKSKYSKFFDLKQQNYNTIIASCKSCRYVKNFRNAQASKTCLSSKHQKDFNNFVESEKTGNKNLQNEANKLKKQQQTLKKIVTTNEVIEKSPLEAEPSGSSGIVETTAQPKIDDLMSIH</sequence>
<feature type="compositionally biased region" description="Polar residues" evidence="2">
    <location>
        <begin position="100"/>
        <end position="111"/>
    </location>
</feature>
<dbReference type="AlphaFoldDB" id="A0A1I8B7B2"/>
<name>A0A1I8B7B2_MELHA</name>
<feature type="coiled-coil region" evidence="1">
    <location>
        <begin position="56"/>
        <end position="83"/>
    </location>
</feature>
<evidence type="ECO:0000256" key="2">
    <source>
        <dbReference type="SAM" id="MobiDB-lite"/>
    </source>
</evidence>